<dbReference type="AlphaFoldDB" id="A0A5C5RKF3"/>
<dbReference type="InterPro" id="IPR024520">
    <property type="entry name" value="DUF3558"/>
</dbReference>
<sequence length="195" mass="21102">MRRILPLVTGLLLVASCASQIPGEASSPLRSPRTSVKPLPFTPTIQGRTNDRTDGTTFEPCSAYTDAELQALGINPATRGDAAQIDYPNYRGCRWRANDYTAARGGGEYSQIVGREMTLPEYKKYMSSMPWQPDRVVHGRPLAVAIENDYCVANFASEFAIVTTIVASSKPSPGNVAECDRAIAFASLAITKAPE</sequence>
<feature type="region of interest" description="Disordered" evidence="1">
    <location>
        <begin position="22"/>
        <end position="54"/>
    </location>
</feature>
<dbReference type="Pfam" id="PF12079">
    <property type="entry name" value="DUF3558"/>
    <property type="match status" value="1"/>
</dbReference>
<accession>A0A5C5RKF3</accession>
<keyword evidence="2" id="KW-0732">Signal</keyword>
<comment type="caution">
    <text evidence="3">The sequence shown here is derived from an EMBL/GenBank/DDBJ whole genome shotgun (WGS) entry which is preliminary data.</text>
</comment>
<name>A0A5C5RKF3_9ACTN</name>
<evidence type="ECO:0000256" key="1">
    <source>
        <dbReference type="SAM" id="MobiDB-lite"/>
    </source>
</evidence>
<reference evidence="3 4" key="1">
    <citation type="submission" date="2019-06" db="EMBL/GenBank/DDBJ databases">
        <authorList>
            <person name="Teng J.L.L."/>
            <person name="Lee H.H."/>
            <person name="Lau S.K.P."/>
            <person name="Woo P.C.Y."/>
        </authorList>
    </citation>
    <scope>NUCLEOTIDE SEQUENCE [LARGE SCALE GENOMIC DNA]</scope>
    <source>
        <strain evidence="3 4">HKU70</strain>
    </source>
</reference>
<feature type="chain" id="PRO_5022909137" evidence="2">
    <location>
        <begin position="21"/>
        <end position="195"/>
    </location>
</feature>
<reference evidence="3 4" key="2">
    <citation type="submission" date="2019-08" db="EMBL/GenBank/DDBJ databases">
        <title>Tsukamurella conjunctivitidis sp. nov., Tsukamurella assacharolytica sp. nov. and Tsukamurella sputae sp. nov. isolated from patients with conjunctivitis, bacteraemia (lymphoma) and respiratory infection (sputum) in Hong Kong.</title>
        <authorList>
            <person name="Fok K.M.N."/>
            <person name="Fong J.Y.H."/>
        </authorList>
    </citation>
    <scope>NUCLEOTIDE SEQUENCE [LARGE SCALE GENOMIC DNA]</scope>
    <source>
        <strain evidence="3 4">HKU70</strain>
    </source>
</reference>
<dbReference type="PROSITE" id="PS51257">
    <property type="entry name" value="PROKAR_LIPOPROTEIN"/>
    <property type="match status" value="1"/>
</dbReference>
<feature type="signal peptide" evidence="2">
    <location>
        <begin position="1"/>
        <end position="20"/>
    </location>
</feature>
<evidence type="ECO:0000256" key="2">
    <source>
        <dbReference type="SAM" id="SignalP"/>
    </source>
</evidence>
<dbReference type="Proteomes" id="UP000319792">
    <property type="component" value="Unassembled WGS sequence"/>
</dbReference>
<gene>
    <name evidence="3" type="ORF">FK268_18355</name>
</gene>
<evidence type="ECO:0000313" key="4">
    <source>
        <dbReference type="Proteomes" id="UP000319792"/>
    </source>
</evidence>
<protein>
    <submittedName>
        <fullName evidence="3">DUF3558 domain-containing protein</fullName>
    </submittedName>
</protein>
<dbReference type="EMBL" id="VIGV01000007">
    <property type="protein sequence ID" value="TWS22691.1"/>
    <property type="molecule type" value="Genomic_DNA"/>
</dbReference>
<proteinExistence type="predicted"/>
<dbReference type="OrthoDB" id="4473371at2"/>
<organism evidence="3 4">
    <name type="scientific">Tsukamurella sputi</name>
    <dbReference type="NCBI Taxonomy" id="2591848"/>
    <lineage>
        <taxon>Bacteria</taxon>
        <taxon>Bacillati</taxon>
        <taxon>Actinomycetota</taxon>
        <taxon>Actinomycetes</taxon>
        <taxon>Mycobacteriales</taxon>
        <taxon>Tsukamurellaceae</taxon>
        <taxon>Tsukamurella</taxon>
    </lineage>
</organism>
<keyword evidence="4" id="KW-1185">Reference proteome</keyword>
<evidence type="ECO:0000313" key="3">
    <source>
        <dbReference type="EMBL" id="TWS22691.1"/>
    </source>
</evidence>